<feature type="domain" description="Catalase immune-responsive" evidence="3">
    <location>
        <begin position="14"/>
        <end position="77"/>
    </location>
</feature>
<dbReference type="Proteomes" id="UP000266723">
    <property type="component" value="Unassembled WGS sequence"/>
</dbReference>
<proteinExistence type="predicted"/>
<dbReference type="EMBL" id="QGKV02001507">
    <property type="protein sequence ID" value="KAF3534028.1"/>
    <property type="molecule type" value="Genomic_DNA"/>
</dbReference>
<dbReference type="Pfam" id="PF06628">
    <property type="entry name" value="Catalase-rel"/>
    <property type="match status" value="1"/>
</dbReference>
<keyword evidence="5" id="KW-1185">Reference proteome</keyword>
<comment type="caution">
    <text evidence="4">The sequence shown here is derived from an EMBL/GenBank/DDBJ whole genome shotgun (WGS) entry which is preliminary data.</text>
</comment>
<evidence type="ECO:0000259" key="3">
    <source>
        <dbReference type="Pfam" id="PF06628"/>
    </source>
</evidence>
<gene>
    <name evidence="4" type="ORF">DY000_02041975</name>
</gene>
<evidence type="ECO:0000256" key="1">
    <source>
        <dbReference type="ARBA" id="ARBA00001971"/>
    </source>
</evidence>
<dbReference type="PANTHER" id="PTHR11465">
    <property type="entry name" value="CATALASE"/>
    <property type="match status" value="1"/>
</dbReference>
<dbReference type="Gene3D" id="2.40.180.10">
    <property type="entry name" value="Catalase core domain"/>
    <property type="match status" value="1"/>
</dbReference>
<comment type="cofactor">
    <cofactor evidence="1">
        <name>heme</name>
        <dbReference type="ChEBI" id="CHEBI:30413"/>
    </cofactor>
</comment>
<accession>A0ABQ7BN67</accession>
<evidence type="ECO:0000256" key="2">
    <source>
        <dbReference type="ARBA" id="ARBA00012314"/>
    </source>
</evidence>
<protein>
    <recommendedName>
        <fullName evidence="2">catalase</fullName>
        <ecNumber evidence="2">1.11.1.6</ecNumber>
    </recommendedName>
</protein>
<dbReference type="InterPro" id="IPR018028">
    <property type="entry name" value="Catalase"/>
</dbReference>
<dbReference type="SUPFAM" id="SSF56634">
    <property type="entry name" value="Heme-dependent catalase-like"/>
    <property type="match status" value="1"/>
</dbReference>
<evidence type="ECO:0000313" key="4">
    <source>
        <dbReference type="EMBL" id="KAF3534028.1"/>
    </source>
</evidence>
<dbReference type="EC" id="1.11.1.6" evidence="2"/>
<evidence type="ECO:0000313" key="5">
    <source>
        <dbReference type="Proteomes" id="UP000266723"/>
    </source>
</evidence>
<dbReference type="PANTHER" id="PTHR11465:SF23">
    <property type="entry name" value="CATALASE-2"/>
    <property type="match status" value="1"/>
</dbReference>
<sequence>MLKDYDFNIKCIIEKENNFKEPGDRYRSFTPERQERFIGRWIDALSDPPITHEIRNIWISYWSQANKSLGQKLASRLNVRPGI</sequence>
<organism evidence="4 5">
    <name type="scientific">Brassica cretica</name>
    <name type="common">Mustard</name>
    <dbReference type="NCBI Taxonomy" id="69181"/>
    <lineage>
        <taxon>Eukaryota</taxon>
        <taxon>Viridiplantae</taxon>
        <taxon>Streptophyta</taxon>
        <taxon>Embryophyta</taxon>
        <taxon>Tracheophyta</taxon>
        <taxon>Spermatophyta</taxon>
        <taxon>Magnoliopsida</taxon>
        <taxon>eudicotyledons</taxon>
        <taxon>Gunneridae</taxon>
        <taxon>Pentapetalae</taxon>
        <taxon>rosids</taxon>
        <taxon>malvids</taxon>
        <taxon>Brassicales</taxon>
        <taxon>Brassicaceae</taxon>
        <taxon>Brassiceae</taxon>
        <taxon>Brassica</taxon>
    </lineage>
</organism>
<dbReference type="InterPro" id="IPR010582">
    <property type="entry name" value="Catalase_immune_responsive"/>
</dbReference>
<dbReference type="InterPro" id="IPR020835">
    <property type="entry name" value="Catalase_sf"/>
</dbReference>
<name>A0ABQ7BN67_BRACR</name>
<reference evidence="4 5" key="1">
    <citation type="journal article" date="2020" name="BMC Genomics">
        <title>Intraspecific diversification of the crop wild relative Brassica cretica Lam. using demographic model selection.</title>
        <authorList>
            <person name="Kioukis A."/>
            <person name="Michalopoulou V.A."/>
            <person name="Briers L."/>
            <person name="Pirintsos S."/>
            <person name="Studholme D.J."/>
            <person name="Pavlidis P."/>
            <person name="Sarris P.F."/>
        </authorList>
    </citation>
    <scope>NUCLEOTIDE SEQUENCE [LARGE SCALE GENOMIC DNA]</scope>
    <source>
        <strain evidence="5">cv. PFS-1207/04</strain>
    </source>
</reference>